<dbReference type="PANTHER" id="PTHR45339">
    <property type="entry name" value="HYBRID SIGNAL TRANSDUCTION HISTIDINE KINASE J"/>
    <property type="match status" value="1"/>
</dbReference>
<dbReference type="OrthoDB" id="10266508at2759"/>
<dbReference type="GO" id="GO:0009637">
    <property type="term" value="P:response to blue light"/>
    <property type="evidence" value="ECO:0007669"/>
    <property type="project" value="UniProtKB-ARBA"/>
</dbReference>
<dbReference type="Gene3D" id="3.40.50.2300">
    <property type="match status" value="1"/>
</dbReference>
<dbReference type="CDD" id="cd00082">
    <property type="entry name" value="HisKA"/>
    <property type="match status" value="1"/>
</dbReference>
<dbReference type="PROSITE" id="PS50113">
    <property type="entry name" value="PAC"/>
    <property type="match status" value="1"/>
</dbReference>
<dbReference type="PROSITE" id="PS50110">
    <property type="entry name" value="RESPONSE_REGULATORY"/>
    <property type="match status" value="1"/>
</dbReference>
<dbReference type="InterPro" id="IPR011006">
    <property type="entry name" value="CheY-like_superfamily"/>
</dbReference>
<feature type="domain" description="Response regulatory" evidence="7">
    <location>
        <begin position="1275"/>
        <end position="1396"/>
    </location>
</feature>
<feature type="domain" description="PAS" evidence="8">
    <location>
        <begin position="223"/>
        <end position="290"/>
    </location>
</feature>
<dbReference type="GO" id="GO:0009881">
    <property type="term" value="F:photoreceptor activity"/>
    <property type="evidence" value="ECO:0007669"/>
    <property type="project" value="UniProtKB-KW"/>
</dbReference>
<feature type="domain" description="PAC" evidence="9">
    <location>
        <begin position="291"/>
        <end position="345"/>
    </location>
</feature>
<dbReference type="InterPro" id="IPR003661">
    <property type="entry name" value="HisK_dim/P_dom"/>
</dbReference>
<dbReference type="GO" id="GO:0000155">
    <property type="term" value="F:phosphorelay sensor kinase activity"/>
    <property type="evidence" value="ECO:0007669"/>
    <property type="project" value="InterPro"/>
</dbReference>
<dbReference type="SMART" id="SM00387">
    <property type="entry name" value="HATPase_c"/>
    <property type="match status" value="1"/>
</dbReference>
<feature type="modified residue" description="4-aspartylphosphate" evidence="5">
    <location>
        <position position="1327"/>
    </location>
</feature>
<feature type="domain" description="Histidine kinase" evidence="6">
    <location>
        <begin position="366"/>
        <end position="649"/>
    </location>
</feature>
<dbReference type="InterPro" id="IPR036097">
    <property type="entry name" value="HisK_dim/P_sf"/>
</dbReference>
<dbReference type="Pfam" id="PF00512">
    <property type="entry name" value="HisKA"/>
    <property type="match status" value="1"/>
</dbReference>
<evidence type="ECO:0000256" key="2">
    <source>
        <dbReference type="ARBA" id="ARBA00022553"/>
    </source>
</evidence>
<protein>
    <recommendedName>
        <fullName evidence="12">LOV domain-containing protein</fullName>
    </recommendedName>
</protein>
<keyword evidence="1" id="KW-0157">Chromophore</keyword>
<evidence type="ECO:0008006" key="12">
    <source>
        <dbReference type="Google" id="ProtNLM"/>
    </source>
</evidence>
<dbReference type="InterPro" id="IPR001610">
    <property type="entry name" value="PAC"/>
</dbReference>
<dbReference type="CDD" id="cd17546">
    <property type="entry name" value="REC_hyHK_CKI1_RcsC-like"/>
    <property type="match status" value="1"/>
</dbReference>
<keyword evidence="4" id="KW-0902">Two-component regulatory system</keyword>
<dbReference type="InterPro" id="IPR005467">
    <property type="entry name" value="His_kinase_dom"/>
</dbReference>
<keyword evidence="11" id="KW-1185">Reference proteome</keyword>
<dbReference type="SMART" id="SM00086">
    <property type="entry name" value="PAC"/>
    <property type="match status" value="1"/>
</dbReference>
<dbReference type="SMART" id="SM00091">
    <property type="entry name" value="PAS"/>
    <property type="match status" value="1"/>
</dbReference>
<keyword evidence="2 5" id="KW-0597">Phosphoprotein</keyword>
<dbReference type="InterPro" id="IPR004358">
    <property type="entry name" value="Sig_transdc_His_kin-like_C"/>
</dbReference>
<dbReference type="SUPFAM" id="SSF47384">
    <property type="entry name" value="Homodimeric domain of signal transducing histidine kinase"/>
    <property type="match status" value="1"/>
</dbReference>
<dbReference type="SMART" id="SM00388">
    <property type="entry name" value="HisKA"/>
    <property type="match status" value="1"/>
</dbReference>
<dbReference type="SMART" id="SM00448">
    <property type="entry name" value="REC"/>
    <property type="match status" value="1"/>
</dbReference>
<dbReference type="SUPFAM" id="SSF52172">
    <property type="entry name" value="CheY-like"/>
    <property type="match status" value="1"/>
</dbReference>
<organism evidence="10 11">
    <name type="scientific">Chlamydomonas eustigma</name>
    <dbReference type="NCBI Taxonomy" id="1157962"/>
    <lineage>
        <taxon>Eukaryota</taxon>
        <taxon>Viridiplantae</taxon>
        <taxon>Chlorophyta</taxon>
        <taxon>core chlorophytes</taxon>
        <taxon>Chlorophyceae</taxon>
        <taxon>CS clade</taxon>
        <taxon>Chlamydomonadales</taxon>
        <taxon>Chlamydomonadaceae</taxon>
        <taxon>Chlamydomonas</taxon>
    </lineage>
</organism>
<dbReference type="Pfam" id="PF02518">
    <property type="entry name" value="HATPase_c"/>
    <property type="match status" value="1"/>
</dbReference>
<name>A0A250WVR9_9CHLO</name>
<evidence type="ECO:0000259" key="6">
    <source>
        <dbReference type="PROSITE" id="PS50109"/>
    </source>
</evidence>
<dbReference type="CDD" id="cd00130">
    <property type="entry name" value="PAS"/>
    <property type="match status" value="2"/>
</dbReference>
<dbReference type="SUPFAM" id="SSF55874">
    <property type="entry name" value="ATPase domain of HSP90 chaperone/DNA topoisomerase II/histidine kinase"/>
    <property type="match status" value="1"/>
</dbReference>
<dbReference type="Proteomes" id="UP000232323">
    <property type="component" value="Unassembled WGS sequence"/>
</dbReference>
<reference evidence="10 11" key="1">
    <citation type="submission" date="2017-08" db="EMBL/GenBank/DDBJ databases">
        <title>Acidophilic green algal genome provides insights into adaptation to an acidic environment.</title>
        <authorList>
            <person name="Hirooka S."/>
            <person name="Hirose Y."/>
            <person name="Kanesaki Y."/>
            <person name="Higuchi S."/>
            <person name="Fujiwara T."/>
            <person name="Onuma R."/>
            <person name="Era A."/>
            <person name="Ohbayashi R."/>
            <person name="Uzuka A."/>
            <person name="Nozaki H."/>
            <person name="Yoshikawa H."/>
            <person name="Miyagishima S.Y."/>
        </authorList>
    </citation>
    <scope>NUCLEOTIDE SEQUENCE [LARGE SCALE GENOMIC DNA]</scope>
    <source>
        <strain evidence="10 11">NIES-2499</strain>
    </source>
</reference>
<dbReference type="PANTHER" id="PTHR45339:SF1">
    <property type="entry name" value="HYBRID SIGNAL TRANSDUCTION HISTIDINE KINASE J"/>
    <property type="match status" value="1"/>
</dbReference>
<keyword evidence="1" id="KW-0675">Receptor</keyword>
<evidence type="ECO:0000256" key="4">
    <source>
        <dbReference type="ARBA" id="ARBA00023012"/>
    </source>
</evidence>
<keyword evidence="1" id="KW-0600">Photoreceptor protein</keyword>
<dbReference type="InterPro" id="IPR003594">
    <property type="entry name" value="HATPase_dom"/>
</dbReference>
<dbReference type="InterPro" id="IPR000700">
    <property type="entry name" value="PAS-assoc_C"/>
</dbReference>
<dbReference type="InterPro" id="IPR035965">
    <property type="entry name" value="PAS-like_dom_sf"/>
</dbReference>
<dbReference type="SUPFAM" id="SSF55785">
    <property type="entry name" value="PYP-like sensor domain (PAS domain)"/>
    <property type="match status" value="2"/>
</dbReference>
<dbReference type="InterPro" id="IPR001789">
    <property type="entry name" value="Sig_transdc_resp-reg_receiver"/>
</dbReference>
<dbReference type="Pfam" id="PF00072">
    <property type="entry name" value="Response_reg"/>
    <property type="match status" value="1"/>
</dbReference>
<dbReference type="Gene3D" id="3.30.565.10">
    <property type="entry name" value="Histidine kinase-like ATPase, C-terminal domain"/>
    <property type="match status" value="1"/>
</dbReference>
<dbReference type="CDD" id="cd16922">
    <property type="entry name" value="HATPase_EvgS-ArcB-TorS-like"/>
    <property type="match status" value="1"/>
</dbReference>
<dbReference type="EMBL" id="BEGY01000010">
    <property type="protein sequence ID" value="GAX74943.1"/>
    <property type="molecule type" value="Genomic_DNA"/>
</dbReference>
<accession>A0A250WVR9</accession>
<dbReference type="NCBIfam" id="TIGR00229">
    <property type="entry name" value="sensory_box"/>
    <property type="match status" value="1"/>
</dbReference>
<dbReference type="PROSITE" id="PS50112">
    <property type="entry name" value="PAS"/>
    <property type="match status" value="1"/>
</dbReference>
<sequence>MLCFLLFKAVACELSDDEIAHLVSLGITRSSQRGVTIIAADVNMYSSVTHVQSLVSSSLDANGPLPILSSSQSLGRIMYSNDTFEAMCGRNCLGSGLDLLIGPDTDPEQVCRLHEALSTQQADTIRMLCYHANGTTFWNSLSIAPISSTEALRRMDTAGLDGINNHTSSHSKEEGDVYKKLQQLSNSSNNSSDAMITSTFFIILHEDVSRMVMEQAGFRLRDQALHSCAEGITIVDPSLPDMPVVYANESFLEMTGYSREEVIGRNCRFLQGPGTSRRATSQVKKALTQQQKCTVQLLNYRKDGQPFWNLLSITPVFDASGRLTSYIGVQSDITELISSKEEERKALAAQVAAQAAMDSKSLFLANMSHEIRTPLNGMMAMAQLLLSSPLNPEQRDLAETILESGNSLLGILGDILDFSKLDQGNVVLKREPLCIRSTLESCIEMVAPDAVKKGLNVAYWIEDEVLSRGLYGDTVRVRQVLSNLLSNAVKFTEKGEVLVNVCIQKSEHPPIQKSEHPPKQQKAHMKVAPGVTDILQAHTLVSSSSSTTSSLLDSVEGGVNGVSKATAPLDLLHFSVTDTGIGVSKSQADTLFQCFKQGSETMSRRYGGTGLGLAISRRAAELMKGSVWVDSDGVPGQGSTFHFTMEADWMPGHHINASDGTTTNASSNTISTRTSYGDNIAPSATLAAASGVEAPWSGAAYDSVMTEARSSLSLTCLHSGEQETCLRLLQGSPPEMQGRWAKVWAASTSTRAELSSTSPPNVSRTAITGGLSTLARWAESKESAPVSPTALTYLQFTPTPNLSCPVTHVGPSGGVASNGMANPLTSGSPPSLFQLPYNTPSGALCSGDEYGSLVGRRVLIDVTHAATGRQILQSCNRLGITAETGDTHSHEQLESIAHSYKDEREGLLCGMPPSESISSATSSSDLATSPHLSAYDMAVVSVDRAEAAIRKGWKGRPLVVVGERNILPRTLHPLVVFLPHPVKHARLATALLKSTVLLQWLPGGAKLPGDVISQKLITDLKAWRLRHETADAYRRTSLDNSALERNLLSQGLPRRGQTQANLGGSTLPVVQDTEETEVPEDAETAVQSCAEAGCVDSARPADALRNSRLSVPESCINQPVATASTAKPTSWVKGPPGREAWQLLHQQHQKKQHQQQHQATACAPSTTGDLRAQTATVQIPLPGLSTFPAGYQGSQLYTPTLQNPNHSSGSQPVVPACMLPPTTALAIHRLDQHAAMTPASTAAMAPACTAAMAPDVYGPAAGTQGMPPSAGRPLRILIAEDNKVNQKVVLKVLQKLCDSSCQPDVVENGLEVLKKLEQKTYDIILMDIHMPEMDGLEATRHICQRYPHPEDRPRIVALSADTLQELHDRCREAGIEEFIVKPFRVEDLKRVINVCNHVIASRQERHPAT</sequence>
<gene>
    <name evidence="10" type="ORF">CEUSTIGMA_g2389.t1</name>
</gene>
<dbReference type="Gene3D" id="3.30.450.20">
    <property type="entry name" value="PAS domain"/>
    <property type="match status" value="2"/>
</dbReference>
<dbReference type="STRING" id="1157962.A0A250WVR9"/>
<dbReference type="InterPro" id="IPR036890">
    <property type="entry name" value="HATPase_C_sf"/>
</dbReference>
<dbReference type="PRINTS" id="PR00344">
    <property type="entry name" value="BCTRLSENSOR"/>
</dbReference>
<dbReference type="PROSITE" id="PS50109">
    <property type="entry name" value="HIS_KIN"/>
    <property type="match status" value="1"/>
</dbReference>
<proteinExistence type="predicted"/>
<comment type="caution">
    <text evidence="10">The sequence shown here is derived from an EMBL/GenBank/DDBJ whole genome shotgun (WGS) entry which is preliminary data.</text>
</comment>
<evidence type="ECO:0000313" key="10">
    <source>
        <dbReference type="EMBL" id="GAX74943.1"/>
    </source>
</evidence>
<evidence type="ECO:0000256" key="3">
    <source>
        <dbReference type="ARBA" id="ARBA00022606"/>
    </source>
</evidence>
<evidence type="ECO:0000256" key="5">
    <source>
        <dbReference type="PROSITE-ProRule" id="PRU00169"/>
    </source>
</evidence>
<keyword evidence="3" id="KW-0716">Sensory transduction</keyword>
<evidence type="ECO:0000313" key="11">
    <source>
        <dbReference type="Proteomes" id="UP000232323"/>
    </source>
</evidence>
<evidence type="ECO:0000259" key="9">
    <source>
        <dbReference type="PROSITE" id="PS50113"/>
    </source>
</evidence>
<dbReference type="InterPro" id="IPR000014">
    <property type="entry name" value="PAS"/>
</dbReference>
<dbReference type="Pfam" id="PF13426">
    <property type="entry name" value="PAS_9"/>
    <property type="match status" value="2"/>
</dbReference>
<evidence type="ECO:0000259" key="8">
    <source>
        <dbReference type="PROSITE" id="PS50112"/>
    </source>
</evidence>
<dbReference type="Gene3D" id="1.10.287.130">
    <property type="match status" value="1"/>
</dbReference>
<evidence type="ECO:0000259" key="7">
    <source>
        <dbReference type="PROSITE" id="PS50110"/>
    </source>
</evidence>
<evidence type="ECO:0000256" key="1">
    <source>
        <dbReference type="ARBA" id="ARBA00022543"/>
    </source>
</evidence>